<evidence type="ECO:0000256" key="1">
    <source>
        <dbReference type="ARBA" id="ARBA00006484"/>
    </source>
</evidence>
<proteinExistence type="inferred from homology"/>
<evidence type="ECO:0000259" key="3">
    <source>
        <dbReference type="SMART" id="SM01007"/>
    </source>
</evidence>
<dbReference type="AlphaFoldDB" id="A0A2S9QHD0"/>
<dbReference type="SMART" id="SM01007">
    <property type="entry name" value="Aldolase_II"/>
    <property type="match status" value="1"/>
</dbReference>
<dbReference type="Pfam" id="PF00596">
    <property type="entry name" value="Aldolase_II"/>
    <property type="match status" value="1"/>
</dbReference>
<comment type="similarity">
    <text evidence="1">Belongs to the short-chain dehydrogenases/reductases (SDR) family.</text>
</comment>
<reference evidence="4 5" key="1">
    <citation type="submission" date="2018-02" db="EMBL/GenBank/DDBJ databases">
        <title>Whole genome sequencing of endophytic bacterium.</title>
        <authorList>
            <person name="Eedara R."/>
            <person name="Podile A.R."/>
        </authorList>
    </citation>
    <scope>NUCLEOTIDE SEQUENCE [LARGE SCALE GENOMIC DNA]</scope>
    <source>
        <strain evidence="4 5">RP1T</strain>
    </source>
</reference>
<dbReference type="FunFam" id="3.40.50.720:FF:000084">
    <property type="entry name" value="Short-chain dehydrogenase reductase"/>
    <property type="match status" value="1"/>
</dbReference>
<dbReference type="EMBL" id="PUEJ01000002">
    <property type="protein sequence ID" value="PRH88761.1"/>
    <property type="molecule type" value="Genomic_DNA"/>
</dbReference>
<sequence>MTQETHAMASARLTDLWDDAVAASLDEPGKLLYRSNLLGSDLRITNFGGGNTSAKVKAADPLTRQEVTVLWVKGSGGDIGSMKLDGFSTLYLDKLEALKRLYRGLAHEDEMVGYLPHCTFDLNPRAASIDTPLHAFVPKIHVDHVHPDAVIAIAASQNAEKLTKDIFGGEIGFLPWQRPGFDLGLKLSRLATENPHLTGVVLGGHGLFTWHDDAKACYQLTLRIIQKAADWLESKASKPAFEGEKVTSLPGPERAAIATRLMPAIRGRIGKAQAKSGHFTDAPEVLEFVNSNALAKLAPLGTSCPDHFLRTKIRPLVIPFAGDIEATIASLDTLIEAYRADYAAYYERCKHPDSPAMRDPNAVIYLVPGVGMLSFAADKATARIAAEFYVNAINVMRGASGVDTYVGLPEQEAFNIEYWLLEEAKLQRMPKPKGLAGRTALVTGGAGGIGRAIAARLMQEGANAVLADIDQASLDAAVADFGKLFGKDRVRGIAMDVTDEASVIAAFEETARSYGGIDIVVNNAGISSAAAVEDTSLELWNRNISILATGYFLVAREGYRLMKTEGNGGSLVFIASKNGVSASAGASAYCTAKAAEIHLARCMALEGAPHGIRVNVVNPDAVLRGSKIWQGEWRQQRAASNKIGEDDLEEFYRKRSLLQRSVYPEDIAEAVYFFASDLSAKSTGNFLNVDAGNVVSFTR</sequence>
<dbReference type="Gene3D" id="3.40.225.10">
    <property type="entry name" value="Class II aldolase/adducin N-terminal domain"/>
    <property type="match status" value="1"/>
</dbReference>
<dbReference type="PANTHER" id="PTHR43669">
    <property type="entry name" value="5-KETO-D-GLUCONATE 5-REDUCTASE"/>
    <property type="match status" value="1"/>
</dbReference>
<dbReference type="PRINTS" id="PR00080">
    <property type="entry name" value="SDRFAMILY"/>
</dbReference>
<dbReference type="InterPro" id="IPR013454">
    <property type="entry name" value="Bifunc_RhaD/ADH"/>
</dbReference>
<dbReference type="OrthoDB" id="9774430at2"/>
<dbReference type="NCBIfam" id="TIGR02632">
    <property type="entry name" value="RhaD_aldol-ADH"/>
    <property type="match status" value="1"/>
</dbReference>
<dbReference type="InterPro" id="IPR036291">
    <property type="entry name" value="NAD(P)-bd_dom_sf"/>
</dbReference>
<organism evidence="4 5">
    <name type="scientific">Labrys okinawensis</name>
    <dbReference type="NCBI Taxonomy" id="346911"/>
    <lineage>
        <taxon>Bacteria</taxon>
        <taxon>Pseudomonadati</taxon>
        <taxon>Pseudomonadota</taxon>
        <taxon>Alphaproteobacteria</taxon>
        <taxon>Hyphomicrobiales</taxon>
        <taxon>Xanthobacteraceae</taxon>
        <taxon>Labrys</taxon>
    </lineage>
</organism>
<dbReference type="SUPFAM" id="SSF53639">
    <property type="entry name" value="AraD/HMP-PK domain-like"/>
    <property type="match status" value="1"/>
</dbReference>
<evidence type="ECO:0000313" key="4">
    <source>
        <dbReference type="EMBL" id="PRH88761.1"/>
    </source>
</evidence>
<name>A0A2S9QHD0_9HYPH</name>
<dbReference type="InterPro" id="IPR002347">
    <property type="entry name" value="SDR_fam"/>
</dbReference>
<dbReference type="Pfam" id="PF13561">
    <property type="entry name" value="adh_short_C2"/>
    <property type="match status" value="1"/>
</dbReference>
<dbReference type="SUPFAM" id="SSF51735">
    <property type="entry name" value="NAD(P)-binding Rossmann-fold domains"/>
    <property type="match status" value="1"/>
</dbReference>
<keyword evidence="5" id="KW-1185">Reference proteome</keyword>
<feature type="domain" description="Class II aldolase/adducin N-terminal" evidence="3">
    <location>
        <begin position="30"/>
        <end position="232"/>
    </location>
</feature>
<accession>A0A2S9QHD0</accession>
<keyword evidence="2" id="KW-0560">Oxidoreductase</keyword>
<evidence type="ECO:0000256" key="2">
    <source>
        <dbReference type="ARBA" id="ARBA00023002"/>
    </source>
</evidence>
<comment type="caution">
    <text evidence="4">The sequence shown here is derived from an EMBL/GenBank/DDBJ whole genome shotgun (WGS) entry which is preliminary data.</text>
</comment>
<dbReference type="PRINTS" id="PR00081">
    <property type="entry name" value="GDHRDH"/>
</dbReference>
<evidence type="ECO:0000313" key="5">
    <source>
        <dbReference type="Proteomes" id="UP000237682"/>
    </source>
</evidence>
<dbReference type="GO" id="GO:0016491">
    <property type="term" value="F:oxidoreductase activity"/>
    <property type="evidence" value="ECO:0007669"/>
    <property type="project" value="UniProtKB-KW"/>
</dbReference>
<dbReference type="NCBIfam" id="NF006189">
    <property type="entry name" value="PRK08324.1-3"/>
    <property type="match status" value="1"/>
</dbReference>
<dbReference type="InterPro" id="IPR001303">
    <property type="entry name" value="Aldolase_II/adducin_N"/>
</dbReference>
<protein>
    <submittedName>
        <fullName evidence="4">Bifunctional rhamnulose-1-phosphate aldolase/short-chain dehydrogenase</fullName>
    </submittedName>
</protein>
<gene>
    <name evidence="4" type="ORF">C5L14_05955</name>
</gene>
<dbReference type="PANTHER" id="PTHR43669:SF8">
    <property type="entry name" value="SHORT-CHAIN TYPE DEHYDROGENASE_REDUCTASE-RELATED"/>
    <property type="match status" value="1"/>
</dbReference>
<dbReference type="InterPro" id="IPR036409">
    <property type="entry name" value="Aldolase_II/adducin_N_sf"/>
</dbReference>
<dbReference type="Proteomes" id="UP000237682">
    <property type="component" value="Unassembled WGS sequence"/>
</dbReference>
<dbReference type="Gene3D" id="3.40.50.720">
    <property type="entry name" value="NAD(P)-binding Rossmann-like Domain"/>
    <property type="match status" value="1"/>
</dbReference>